<evidence type="ECO:0000313" key="2">
    <source>
        <dbReference type="WBParaSite" id="jg15859"/>
    </source>
</evidence>
<reference evidence="2" key="1">
    <citation type="submission" date="2022-11" db="UniProtKB">
        <authorList>
            <consortium name="WormBaseParasite"/>
        </authorList>
    </citation>
    <scope>IDENTIFICATION</scope>
</reference>
<name>A0A915D6H9_9BILA</name>
<proteinExistence type="predicted"/>
<protein>
    <submittedName>
        <fullName evidence="2">PORR domain-containing protein</fullName>
    </submittedName>
</protein>
<keyword evidence="1" id="KW-1185">Reference proteome</keyword>
<evidence type="ECO:0000313" key="1">
    <source>
        <dbReference type="Proteomes" id="UP000887574"/>
    </source>
</evidence>
<dbReference type="Proteomes" id="UP000887574">
    <property type="component" value="Unplaced"/>
</dbReference>
<organism evidence="1 2">
    <name type="scientific">Ditylenchus dipsaci</name>
    <dbReference type="NCBI Taxonomy" id="166011"/>
    <lineage>
        <taxon>Eukaryota</taxon>
        <taxon>Metazoa</taxon>
        <taxon>Ecdysozoa</taxon>
        <taxon>Nematoda</taxon>
        <taxon>Chromadorea</taxon>
        <taxon>Rhabditida</taxon>
        <taxon>Tylenchina</taxon>
        <taxon>Tylenchomorpha</taxon>
        <taxon>Sphaerularioidea</taxon>
        <taxon>Anguinidae</taxon>
        <taxon>Anguininae</taxon>
        <taxon>Ditylenchus</taxon>
    </lineage>
</organism>
<dbReference type="WBParaSite" id="jg15859">
    <property type="protein sequence ID" value="jg15859"/>
    <property type="gene ID" value="jg15859"/>
</dbReference>
<dbReference type="AlphaFoldDB" id="A0A915D6H9"/>
<accession>A0A915D6H9</accession>
<sequence length="240" mass="28650">MFEMDLRLLLLLHRARAMRRKREFWVHPLLLKRPRAGEYNRLFPLLRQFPMKFHRYMRMDIVAFDKLKSLIEHRLQKHSIRKPISVEERLVLTLQHLGYGRSYMQLRFSFLIGLTTVRRIVEKKREPFRKSRIIEVDHASVRIGMLEQEKEALLNRLNELIKGKCVSKLPPCVNVQLKKFGDQLNIESCNEDRLWYLWLFNIKDVFGSHLLHLQESGKLKLGGEFKDEASKRGSKNTSTR</sequence>